<organism evidence="1">
    <name type="scientific">Ophidiomyces ophidiicola</name>
    <dbReference type="NCBI Taxonomy" id="1387563"/>
    <lineage>
        <taxon>Eukaryota</taxon>
        <taxon>Fungi</taxon>
        <taxon>Dikarya</taxon>
        <taxon>Ascomycota</taxon>
        <taxon>Pezizomycotina</taxon>
        <taxon>Eurotiomycetes</taxon>
        <taxon>Eurotiomycetidae</taxon>
        <taxon>Onygenales</taxon>
        <taxon>Onygenaceae</taxon>
        <taxon>Ophidiomyces</taxon>
    </lineage>
</organism>
<reference evidence="1" key="1">
    <citation type="journal article" date="2022" name="bioRxiv">
        <title>Population genetic analysis of Ophidiomyces ophidiicola, the causative agent of snake fungal disease, indicates recent introductions to the USA.</title>
        <authorList>
            <person name="Ladner J.T."/>
            <person name="Palmer J.M."/>
            <person name="Ettinger C.L."/>
            <person name="Stajich J.E."/>
            <person name="Farrell T.M."/>
            <person name="Glorioso B.M."/>
            <person name="Lawson B."/>
            <person name="Price S.J."/>
            <person name="Stengle A.G."/>
            <person name="Grear D.A."/>
            <person name="Lorch J.M."/>
        </authorList>
    </citation>
    <scope>NUCLEOTIDE SEQUENCE</scope>
    <source>
        <strain evidence="1">NWHC 24266-5</strain>
    </source>
</reference>
<proteinExistence type="predicted"/>
<dbReference type="EMBL" id="JALBCA010000187">
    <property type="protein sequence ID" value="KAI2381692.1"/>
    <property type="molecule type" value="Genomic_DNA"/>
</dbReference>
<sequence length="239" mass="23938">MRFTATSVALFAGAALAIPAYEYDQTIYSTREVTITSCGPEVTDCPGKHPSQTGLPTPPVSAPVSTGTGVSPGKPSETSYSTEYITVTDCGPEVSDCPSHSTRTHISIGTVIPTGLPSGVPSPSSSGNPIKSENPPYPTGGNPGPSTSVVTYTTCIPTEMTSIVTLWPTPAPSGTQPGQPGQPGSTWVPSGTVPGAPSGTGVPPQPSSTGPPIFEGAANTFSGSFFAVGVAAVVAVLFA</sequence>
<evidence type="ECO:0000313" key="1">
    <source>
        <dbReference type="EMBL" id="KAI2381692.1"/>
    </source>
</evidence>
<gene>
    <name evidence="1" type="ORF">LOY88_006658</name>
</gene>
<name>A0ACB8UN52_9EURO</name>
<accession>A0ACB8UN52</accession>
<comment type="caution">
    <text evidence="1">The sequence shown here is derived from an EMBL/GenBank/DDBJ whole genome shotgun (WGS) entry which is preliminary data.</text>
</comment>
<protein>
    <submittedName>
        <fullName evidence="1">Uncharacterized protein</fullName>
    </submittedName>
</protein>